<evidence type="ECO:0000256" key="1">
    <source>
        <dbReference type="SAM" id="MobiDB-lite"/>
    </source>
</evidence>
<gene>
    <name evidence="2" type="ORF">Y1Q_0005466</name>
</gene>
<feature type="compositionally biased region" description="Low complexity" evidence="1">
    <location>
        <begin position="1"/>
        <end position="14"/>
    </location>
</feature>
<organism evidence="2 3">
    <name type="scientific">Alligator mississippiensis</name>
    <name type="common">American alligator</name>
    <dbReference type="NCBI Taxonomy" id="8496"/>
    <lineage>
        <taxon>Eukaryota</taxon>
        <taxon>Metazoa</taxon>
        <taxon>Chordata</taxon>
        <taxon>Craniata</taxon>
        <taxon>Vertebrata</taxon>
        <taxon>Euteleostomi</taxon>
        <taxon>Archelosauria</taxon>
        <taxon>Archosauria</taxon>
        <taxon>Crocodylia</taxon>
        <taxon>Alligatoridae</taxon>
        <taxon>Alligatorinae</taxon>
        <taxon>Alligator</taxon>
    </lineage>
</organism>
<name>A0A151MEK1_ALLMI</name>
<evidence type="ECO:0000313" key="2">
    <source>
        <dbReference type="EMBL" id="KYO22956.1"/>
    </source>
</evidence>
<sequence length="69" mass="6718">MSGAPGPAREAAAGLTWGRAGSGAAPGHLPPEPGPPRGTARLGSAQRGAARAVLSEFPTNGLFALALIC</sequence>
<protein>
    <submittedName>
        <fullName evidence="2">Uncharacterized protein</fullName>
    </submittedName>
</protein>
<dbReference type="AlphaFoldDB" id="A0A151MEK1"/>
<keyword evidence="3" id="KW-1185">Reference proteome</keyword>
<dbReference type="Proteomes" id="UP000050525">
    <property type="component" value="Unassembled WGS sequence"/>
</dbReference>
<accession>A0A151MEK1</accession>
<dbReference type="EMBL" id="AKHW03006215">
    <property type="protein sequence ID" value="KYO22956.1"/>
    <property type="molecule type" value="Genomic_DNA"/>
</dbReference>
<comment type="caution">
    <text evidence="2">The sequence shown here is derived from an EMBL/GenBank/DDBJ whole genome shotgun (WGS) entry which is preliminary data.</text>
</comment>
<evidence type="ECO:0000313" key="3">
    <source>
        <dbReference type="Proteomes" id="UP000050525"/>
    </source>
</evidence>
<reference evidence="2 3" key="1">
    <citation type="journal article" date="2012" name="Genome Biol.">
        <title>Sequencing three crocodilian genomes to illuminate the evolution of archosaurs and amniotes.</title>
        <authorList>
            <person name="St John J.A."/>
            <person name="Braun E.L."/>
            <person name="Isberg S.R."/>
            <person name="Miles L.G."/>
            <person name="Chong A.Y."/>
            <person name="Gongora J."/>
            <person name="Dalzell P."/>
            <person name="Moran C."/>
            <person name="Bed'hom B."/>
            <person name="Abzhanov A."/>
            <person name="Burgess S.C."/>
            <person name="Cooksey A.M."/>
            <person name="Castoe T.A."/>
            <person name="Crawford N.G."/>
            <person name="Densmore L.D."/>
            <person name="Drew J.C."/>
            <person name="Edwards S.V."/>
            <person name="Faircloth B.C."/>
            <person name="Fujita M.K."/>
            <person name="Greenwold M.J."/>
            <person name="Hoffmann F.G."/>
            <person name="Howard J.M."/>
            <person name="Iguchi T."/>
            <person name="Janes D.E."/>
            <person name="Khan S.Y."/>
            <person name="Kohno S."/>
            <person name="de Koning A.J."/>
            <person name="Lance S.L."/>
            <person name="McCarthy F.M."/>
            <person name="McCormack J.E."/>
            <person name="Merchant M.E."/>
            <person name="Peterson D.G."/>
            <person name="Pollock D.D."/>
            <person name="Pourmand N."/>
            <person name="Raney B.J."/>
            <person name="Roessler K.A."/>
            <person name="Sanford J.R."/>
            <person name="Sawyer R.H."/>
            <person name="Schmidt C.J."/>
            <person name="Triplett E.W."/>
            <person name="Tuberville T.D."/>
            <person name="Venegas-Anaya M."/>
            <person name="Howard J.T."/>
            <person name="Jarvis E.D."/>
            <person name="Guillette L.J.Jr."/>
            <person name="Glenn T.C."/>
            <person name="Green R.E."/>
            <person name="Ray D.A."/>
        </authorList>
    </citation>
    <scope>NUCLEOTIDE SEQUENCE [LARGE SCALE GENOMIC DNA]</scope>
    <source>
        <strain evidence="2">KSC_2009_1</strain>
    </source>
</reference>
<feature type="region of interest" description="Disordered" evidence="1">
    <location>
        <begin position="1"/>
        <end position="50"/>
    </location>
</feature>
<proteinExistence type="predicted"/>